<feature type="transmembrane region" description="Helical" evidence="1">
    <location>
        <begin position="251"/>
        <end position="272"/>
    </location>
</feature>
<accession>A0A8H4W248</accession>
<feature type="transmembrane region" description="Helical" evidence="1">
    <location>
        <begin position="292"/>
        <end position="322"/>
    </location>
</feature>
<protein>
    <submittedName>
        <fullName evidence="2">Uncharacterized protein</fullName>
    </submittedName>
</protein>
<feature type="transmembrane region" description="Helical" evidence="1">
    <location>
        <begin position="181"/>
        <end position="199"/>
    </location>
</feature>
<keyword evidence="1" id="KW-0812">Transmembrane</keyword>
<evidence type="ECO:0000313" key="3">
    <source>
        <dbReference type="Proteomes" id="UP000566819"/>
    </source>
</evidence>
<comment type="caution">
    <text evidence="2">The sequence shown here is derived from an EMBL/GenBank/DDBJ whole genome shotgun (WGS) entry which is preliminary data.</text>
</comment>
<dbReference type="AlphaFoldDB" id="A0A8H4W248"/>
<keyword evidence="1" id="KW-0472">Membrane</keyword>
<feature type="transmembrane region" description="Helical" evidence="1">
    <location>
        <begin position="211"/>
        <end position="231"/>
    </location>
</feature>
<sequence length="377" mass="43305">MTSSAPRLDSKWESKLYRSVVGLPFIGIFIWALYSLRANDMHGLGPHFAEMARTRKIQVGSVTIDMLEKFHHIKAIDDLWRLASVAFAPSTLEADPLAWWHMFSFLIDVSLLYSIWLFESTRNFSRGSLIRFPIIFGFPTQVVGIGILAPLYYYCYYIYIPSSTLLKSPEMRSIDTSYARTIFPTVLLLSHIPIFGMYLSPSLETRHLWTWAWQMFPVWIGILGSLLTFLFPFSQQQHRRSQSQRQANIKIIRTTILAFSFISATVWLYTALRSPYTMLEIFFPYPFDKESFSFILVLRRVLQCDQVAAFAGSLLWLGYLVADMKRMGVVRESWLIILGAGVASVVVFGPGAAFALGWLWREEVLWRLDGGEGVKKQ</sequence>
<proteinExistence type="predicted"/>
<keyword evidence="3" id="KW-1185">Reference proteome</keyword>
<feature type="transmembrane region" description="Helical" evidence="1">
    <location>
        <begin position="97"/>
        <end position="118"/>
    </location>
</feature>
<name>A0A8H4W248_9HELO</name>
<evidence type="ECO:0000313" key="2">
    <source>
        <dbReference type="EMBL" id="KAF4628950.1"/>
    </source>
</evidence>
<feature type="transmembrane region" description="Helical" evidence="1">
    <location>
        <begin position="138"/>
        <end position="160"/>
    </location>
</feature>
<dbReference type="EMBL" id="JAAMPI010000740">
    <property type="protein sequence ID" value="KAF4628950.1"/>
    <property type="molecule type" value="Genomic_DNA"/>
</dbReference>
<feature type="transmembrane region" description="Helical" evidence="1">
    <location>
        <begin position="334"/>
        <end position="360"/>
    </location>
</feature>
<dbReference type="OrthoDB" id="10029326at2759"/>
<reference evidence="2 3" key="1">
    <citation type="submission" date="2020-03" db="EMBL/GenBank/DDBJ databases">
        <title>Draft Genome Sequence of Cudoniella acicularis.</title>
        <authorList>
            <person name="Buettner E."/>
            <person name="Kellner H."/>
        </authorList>
    </citation>
    <scope>NUCLEOTIDE SEQUENCE [LARGE SCALE GENOMIC DNA]</scope>
    <source>
        <strain evidence="2 3">DSM 108380</strain>
    </source>
</reference>
<organism evidence="2 3">
    <name type="scientific">Cudoniella acicularis</name>
    <dbReference type="NCBI Taxonomy" id="354080"/>
    <lineage>
        <taxon>Eukaryota</taxon>
        <taxon>Fungi</taxon>
        <taxon>Dikarya</taxon>
        <taxon>Ascomycota</taxon>
        <taxon>Pezizomycotina</taxon>
        <taxon>Leotiomycetes</taxon>
        <taxon>Helotiales</taxon>
        <taxon>Tricladiaceae</taxon>
        <taxon>Cudoniella</taxon>
    </lineage>
</organism>
<feature type="transmembrane region" description="Helical" evidence="1">
    <location>
        <begin position="16"/>
        <end position="34"/>
    </location>
</feature>
<evidence type="ECO:0000256" key="1">
    <source>
        <dbReference type="SAM" id="Phobius"/>
    </source>
</evidence>
<keyword evidence="1" id="KW-1133">Transmembrane helix</keyword>
<gene>
    <name evidence="2" type="ORF">G7Y89_g9199</name>
</gene>
<dbReference type="Proteomes" id="UP000566819">
    <property type="component" value="Unassembled WGS sequence"/>
</dbReference>